<comment type="caution">
    <text evidence="3">The sequence shown here is derived from an EMBL/GenBank/DDBJ whole genome shotgun (WGS) entry which is preliminary data.</text>
</comment>
<feature type="region of interest" description="Disordered" evidence="1">
    <location>
        <begin position="44"/>
        <end position="100"/>
    </location>
</feature>
<keyword evidence="2" id="KW-0732">Signal</keyword>
<reference evidence="3 4" key="1">
    <citation type="submission" date="2019-07" db="EMBL/GenBank/DDBJ databases">
        <title>Whole genome shotgun sequence of Methylobacterium gnaphalii NBRC 107716.</title>
        <authorList>
            <person name="Hosoyama A."/>
            <person name="Uohara A."/>
            <person name="Ohji S."/>
            <person name="Ichikawa N."/>
        </authorList>
    </citation>
    <scope>NUCLEOTIDE SEQUENCE [LARGE SCALE GENOMIC DNA]</scope>
    <source>
        <strain evidence="3 4">NBRC 107716</strain>
    </source>
</reference>
<dbReference type="AlphaFoldDB" id="A0A512JG37"/>
<name>A0A512JG37_9HYPH</name>
<sequence>MTELFGLVARCVSPKPLRDKLIMKKLTIAACALALSSFTLAQMADSAEARSRHKRMSTTKSMSPSNTGGRGATSSAAGGNSSSPSQPGARGSAGGGNNSN</sequence>
<proteinExistence type="predicted"/>
<accession>A0A512JG37</accession>
<feature type="signal peptide" evidence="2">
    <location>
        <begin position="1"/>
        <end position="41"/>
    </location>
</feature>
<evidence type="ECO:0000313" key="3">
    <source>
        <dbReference type="EMBL" id="GEP08842.1"/>
    </source>
</evidence>
<organism evidence="3 4">
    <name type="scientific">Methylobacterium gnaphalii</name>
    <dbReference type="NCBI Taxonomy" id="1010610"/>
    <lineage>
        <taxon>Bacteria</taxon>
        <taxon>Pseudomonadati</taxon>
        <taxon>Pseudomonadota</taxon>
        <taxon>Alphaproteobacteria</taxon>
        <taxon>Hyphomicrobiales</taxon>
        <taxon>Methylobacteriaceae</taxon>
        <taxon>Methylobacterium</taxon>
    </lineage>
</organism>
<evidence type="ECO:0008006" key="5">
    <source>
        <dbReference type="Google" id="ProtNLM"/>
    </source>
</evidence>
<evidence type="ECO:0000256" key="1">
    <source>
        <dbReference type="SAM" id="MobiDB-lite"/>
    </source>
</evidence>
<feature type="chain" id="PRO_5021761605" description="Lipoprotein" evidence="2">
    <location>
        <begin position="42"/>
        <end position="100"/>
    </location>
</feature>
<dbReference type="EMBL" id="BJZV01000002">
    <property type="protein sequence ID" value="GEP08842.1"/>
    <property type="molecule type" value="Genomic_DNA"/>
</dbReference>
<gene>
    <name evidence="3" type="ORF">MGN01_06870</name>
</gene>
<dbReference type="Proteomes" id="UP000321750">
    <property type="component" value="Unassembled WGS sequence"/>
</dbReference>
<feature type="compositionally biased region" description="Low complexity" evidence="1">
    <location>
        <begin position="72"/>
        <end position="90"/>
    </location>
</feature>
<feature type="compositionally biased region" description="Gly residues" evidence="1">
    <location>
        <begin position="91"/>
        <end position="100"/>
    </location>
</feature>
<evidence type="ECO:0000313" key="4">
    <source>
        <dbReference type="Proteomes" id="UP000321750"/>
    </source>
</evidence>
<protein>
    <recommendedName>
        <fullName evidence="5">Lipoprotein</fullName>
    </recommendedName>
</protein>
<keyword evidence="4" id="KW-1185">Reference proteome</keyword>
<evidence type="ECO:0000256" key="2">
    <source>
        <dbReference type="SAM" id="SignalP"/>
    </source>
</evidence>